<dbReference type="Proteomes" id="UP000183656">
    <property type="component" value="Unassembled WGS sequence"/>
</dbReference>
<evidence type="ECO:0000313" key="2">
    <source>
        <dbReference type="Proteomes" id="UP000183656"/>
    </source>
</evidence>
<evidence type="ECO:0000313" key="1">
    <source>
        <dbReference type="EMBL" id="SFU86026.1"/>
    </source>
</evidence>
<dbReference type="EMBL" id="FPBX01000027">
    <property type="protein sequence ID" value="SFU86026.1"/>
    <property type="molecule type" value="Genomic_DNA"/>
</dbReference>
<accession>A0A1I7JLH2</accession>
<name>A0A1I7JLH2_9BURK</name>
<dbReference type="AlphaFoldDB" id="A0A1I7JLH2"/>
<organism evidence="1 2">
    <name type="scientific">Paenacidovorax caeni</name>
    <dbReference type="NCBI Taxonomy" id="343013"/>
    <lineage>
        <taxon>Bacteria</taxon>
        <taxon>Pseudomonadati</taxon>
        <taxon>Pseudomonadota</taxon>
        <taxon>Betaproteobacteria</taxon>
        <taxon>Burkholderiales</taxon>
        <taxon>Comamonadaceae</taxon>
        <taxon>Paenacidovorax</taxon>
    </lineage>
</organism>
<proteinExistence type="predicted"/>
<sequence length="190" mass="20339">MIIELKLDATNWLEATWMDGAAQVRCVSYHPTQIDMLRADAAAMGTPLDEHQAMLAEWVASYVPPPADPAALRAALSAQLAGEYERRMQIIATGYPPSERESWPVQTGEARALLADPATATPWIDAAAAARGLGRVELAHRIVAKDDAYRVIHGTLTGVRQALEDAIGAAGDDVQTLQAIDVTTGWPGIS</sequence>
<evidence type="ECO:0008006" key="3">
    <source>
        <dbReference type="Google" id="ProtNLM"/>
    </source>
</evidence>
<gene>
    <name evidence="1" type="ORF">SAMN04489707_102772</name>
</gene>
<protein>
    <recommendedName>
        <fullName evidence="3">DUF4376 domain-containing protein</fullName>
    </recommendedName>
</protein>
<dbReference type="RefSeq" id="WP_054256696.1">
    <property type="nucleotide sequence ID" value="NZ_CYIG01000022.1"/>
</dbReference>
<dbReference type="STRING" id="343013.SAMN04489707_102772"/>
<reference evidence="1 2" key="1">
    <citation type="submission" date="2016-10" db="EMBL/GenBank/DDBJ databases">
        <authorList>
            <person name="de Groot N.N."/>
        </authorList>
    </citation>
    <scope>NUCLEOTIDE SEQUENCE [LARGE SCALE GENOMIC DNA]</scope>
    <source>
        <strain evidence="1 2">R-24608</strain>
    </source>
</reference>
<keyword evidence="2" id="KW-1185">Reference proteome</keyword>